<name>Q7YWZ8_CAEEL</name>
<dbReference type="Proteomes" id="UP000001940">
    <property type="component" value="Chromosome V"/>
</dbReference>
<organism evidence="2 3">
    <name type="scientific">Caenorhabditis elegans</name>
    <dbReference type="NCBI Taxonomy" id="6239"/>
    <lineage>
        <taxon>Eukaryota</taxon>
        <taxon>Metazoa</taxon>
        <taxon>Ecdysozoa</taxon>
        <taxon>Nematoda</taxon>
        <taxon>Chromadorea</taxon>
        <taxon>Rhabditida</taxon>
        <taxon>Rhabditina</taxon>
        <taxon>Rhabditomorpha</taxon>
        <taxon>Rhabditoidea</taxon>
        <taxon>Rhabditidae</taxon>
        <taxon>Peloderinae</taxon>
        <taxon>Caenorhabditis</taxon>
    </lineage>
</organism>
<gene>
    <name evidence="2" type="ORF">CELE_F59A1.16</name>
    <name evidence="2 4" type="ORF">F59A1.16</name>
</gene>
<proteinExistence type="predicted"/>
<dbReference type="KEGG" id="cel:CELE_F59A1.16"/>
<dbReference type="FunCoup" id="Q7YWZ8">
    <property type="interactions" value="811"/>
</dbReference>
<evidence type="ECO:0000313" key="2">
    <source>
        <dbReference type="EMBL" id="CAE17851.1"/>
    </source>
</evidence>
<dbReference type="RefSeq" id="NP_001024000.1">
    <property type="nucleotide sequence ID" value="NM_001028829.1"/>
</dbReference>
<dbReference type="PaxDb" id="6239-F59A1.16"/>
<dbReference type="SMR" id="Q7YWZ8"/>
<feature type="chain" id="PRO_5004295391" evidence="1">
    <location>
        <begin position="20"/>
        <end position="98"/>
    </location>
</feature>
<dbReference type="OMA" id="CKFVYFC"/>
<evidence type="ECO:0000313" key="3">
    <source>
        <dbReference type="Proteomes" id="UP000001940"/>
    </source>
</evidence>
<keyword evidence="3" id="KW-1185">Reference proteome</keyword>
<sequence>MKLLLLTLLLALCISPIFANKCDFCTKSVKAIKDGKGLAYMANLSAKQIDDYVKKHVEKNCSGSTCPKLIKSLVEIADQLDDDLDSTPQELCKFVYFC</sequence>
<dbReference type="EMBL" id="BX284605">
    <property type="protein sequence ID" value="CAE17851.1"/>
    <property type="molecule type" value="Genomic_DNA"/>
</dbReference>
<evidence type="ECO:0000256" key="1">
    <source>
        <dbReference type="SAM" id="SignalP"/>
    </source>
</evidence>
<dbReference type="UCSC" id="F59A1.16">
    <property type="organism name" value="c. elegans"/>
</dbReference>
<dbReference type="AlphaFoldDB" id="Q7YWZ8"/>
<protein>
    <submittedName>
        <fullName evidence="2">Saposin B-type domain-containing protein</fullName>
    </submittedName>
</protein>
<evidence type="ECO:0000313" key="4">
    <source>
        <dbReference type="WormBase" id="F59A1.16"/>
    </source>
</evidence>
<dbReference type="Bgee" id="WBGene00010301">
    <property type="expression patterns" value="Expressed in adult organism"/>
</dbReference>
<dbReference type="OrthoDB" id="5824346at2759"/>
<feature type="signal peptide" evidence="1">
    <location>
        <begin position="1"/>
        <end position="19"/>
    </location>
</feature>
<dbReference type="eggNOG" id="ENOG502TICJ">
    <property type="taxonomic scope" value="Eukaryota"/>
</dbReference>
<accession>Q7YWZ8</accession>
<dbReference type="AGR" id="WB:WBGene00010301"/>
<reference evidence="2 3" key="1">
    <citation type="journal article" date="1998" name="Science">
        <title>Genome sequence of the nematode C. elegans: a platform for investigating biology.</title>
        <authorList>
            <consortium name="The C. elegans sequencing consortium"/>
            <person name="Sulson J.E."/>
            <person name="Waterston R."/>
        </authorList>
    </citation>
    <scope>NUCLEOTIDE SEQUENCE [LARGE SCALE GENOMIC DNA]</scope>
    <source>
        <strain evidence="2 3">Bristol N2</strain>
    </source>
</reference>
<dbReference type="InParanoid" id="Q7YWZ8"/>
<dbReference type="WormBase" id="F59A1.16">
    <property type="protein sequence ID" value="CE34898"/>
    <property type="gene ID" value="WBGene00010301"/>
</dbReference>
<dbReference type="GeneID" id="3565882"/>
<dbReference type="HOGENOM" id="CLU_2361578_0_0_1"/>
<keyword evidence="1" id="KW-0732">Signal</keyword>
<dbReference type="CTD" id="3565882"/>